<evidence type="ECO:0000256" key="6">
    <source>
        <dbReference type="ARBA" id="ARBA00022833"/>
    </source>
</evidence>
<reference evidence="11" key="1">
    <citation type="submission" date="2022-11" db="UniProtKB">
        <authorList>
            <consortium name="WormBaseParasite"/>
        </authorList>
    </citation>
    <scope>IDENTIFICATION</scope>
</reference>
<comment type="subcellular location">
    <subcellularLocation>
        <location evidence="2">Endosome membrane</location>
        <topology evidence="2">Peripheral membrane protein</topology>
    </subcellularLocation>
    <subcellularLocation>
        <location evidence="1">Late endosome membrane</location>
    </subcellularLocation>
    <subcellularLocation>
        <location evidence="3">Lysosome membrane</location>
        <topology evidence="3">Peripheral membrane protein</topology>
        <orientation evidence="3">Cytoplasmic side</orientation>
    </subcellularLocation>
</comment>
<evidence type="ECO:0000313" key="10">
    <source>
        <dbReference type="Proteomes" id="UP000887572"/>
    </source>
</evidence>
<evidence type="ECO:0000259" key="9">
    <source>
        <dbReference type="PROSITE" id="PS51837"/>
    </source>
</evidence>
<protein>
    <submittedName>
        <fullName evidence="11">LITAF domain-containing protein</fullName>
    </submittedName>
</protein>
<feature type="domain" description="LITAF" evidence="9">
    <location>
        <begin position="22"/>
        <end position="108"/>
    </location>
</feature>
<dbReference type="PANTHER" id="PTHR23292">
    <property type="entry name" value="LIPOPOLYSACCHARIDE-INDUCED TUMOR NECROSIS FACTOR-ALPHA FACTOR"/>
    <property type="match status" value="1"/>
</dbReference>
<keyword evidence="10" id="KW-1185">Reference proteome</keyword>
<keyword evidence="6" id="KW-0862">Zinc</keyword>
<evidence type="ECO:0000256" key="1">
    <source>
        <dbReference type="ARBA" id="ARBA00004414"/>
    </source>
</evidence>
<dbReference type="Proteomes" id="UP000887572">
    <property type="component" value="Unplaced"/>
</dbReference>
<evidence type="ECO:0000256" key="5">
    <source>
        <dbReference type="ARBA" id="ARBA00022723"/>
    </source>
</evidence>
<organism evidence="10 11">
    <name type="scientific">Globodera rostochiensis</name>
    <name type="common">Golden nematode worm</name>
    <name type="synonym">Heterodera rostochiensis</name>
    <dbReference type="NCBI Taxonomy" id="31243"/>
    <lineage>
        <taxon>Eukaryota</taxon>
        <taxon>Metazoa</taxon>
        <taxon>Ecdysozoa</taxon>
        <taxon>Nematoda</taxon>
        <taxon>Chromadorea</taxon>
        <taxon>Rhabditida</taxon>
        <taxon>Tylenchina</taxon>
        <taxon>Tylenchomorpha</taxon>
        <taxon>Tylenchoidea</taxon>
        <taxon>Heteroderidae</taxon>
        <taxon>Heteroderinae</taxon>
        <taxon>Globodera</taxon>
    </lineage>
</organism>
<sequence length="109" mass="12360">MDKSAEEHCCDSHKSSITTEHSDVGLVLHPFVPFGRYPQQTHCPYCHQRVSTIPRNVAGNMTWLVCCGICLVGGFIFCCCLVPFCIDDLQDCEHYCSNCSRYLGTFERF</sequence>
<keyword evidence="5" id="KW-0479">Metal-binding</keyword>
<feature type="transmembrane region" description="Helical" evidence="8">
    <location>
        <begin position="63"/>
        <end position="84"/>
    </location>
</feature>
<dbReference type="PANTHER" id="PTHR23292:SF6">
    <property type="entry name" value="FI16602P1-RELATED"/>
    <property type="match status" value="1"/>
</dbReference>
<keyword evidence="8" id="KW-0812">Transmembrane</keyword>
<dbReference type="GO" id="GO:0008270">
    <property type="term" value="F:zinc ion binding"/>
    <property type="evidence" value="ECO:0007669"/>
    <property type="project" value="TreeGrafter"/>
</dbReference>
<dbReference type="InterPro" id="IPR037519">
    <property type="entry name" value="LITAF_fam"/>
</dbReference>
<dbReference type="GO" id="GO:0031902">
    <property type="term" value="C:late endosome membrane"/>
    <property type="evidence" value="ECO:0007669"/>
    <property type="project" value="UniProtKB-SubCell"/>
</dbReference>
<evidence type="ECO:0000256" key="3">
    <source>
        <dbReference type="ARBA" id="ARBA00004630"/>
    </source>
</evidence>
<dbReference type="AlphaFoldDB" id="A0A914HUP7"/>
<dbReference type="WBParaSite" id="Gr19_v10_g4841.t1">
    <property type="protein sequence ID" value="Gr19_v10_g4841.t1"/>
    <property type="gene ID" value="Gr19_v10_g4841"/>
</dbReference>
<dbReference type="GO" id="GO:0005765">
    <property type="term" value="C:lysosomal membrane"/>
    <property type="evidence" value="ECO:0007669"/>
    <property type="project" value="UniProtKB-SubCell"/>
</dbReference>
<dbReference type="Pfam" id="PF10601">
    <property type="entry name" value="zf-LITAF-like"/>
    <property type="match status" value="1"/>
</dbReference>
<dbReference type="InterPro" id="IPR006629">
    <property type="entry name" value="LITAF"/>
</dbReference>
<accession>A0A914HUP7</accession>
<evidence type="ECO:0000256" key="4">
    <source>
        <dbReference type="ARBA" id="ARBA00005975"/>
    </source>
</evidence>
<evidence type="ECO:0000313" key="11">
    <source>
        <dbReference type="WBParaSite" id="Gr19_v10_g4841.t1"/>
    </source>
</evidence>
<proteinExistence type="inferred from homology"/>
<dbReference type="SMART" id="SM00714">
    <property type="entry name" value="LITAF"/>
    <property type="match status" value="1"/>
</dbReference>
<evidence type="ECO:0000256" key="2">
    <source>
        <dbReference type="ARBA" id="ARBA00004481"/>
    </source>
</evidence>
<name>A0A914HUP7_GLORO</name>
<keyword evidence="7 8" id="KW-0472">Membrane</keyword>
<dbReference type="PROSITE" id="PS51837">
    <property type="entry name" value="LITAF"/>
    <property type="match status" value="1"/>
</dbReference>
<evidence type="ECO:0000256" key="7">
    <source>
        <dbReference type="ARBA" id="ARBA00023136"/>
    </source>
</evidence>
<evidence type="ECO:0000256" key="8">
    <source>
        <dbReference type="SAM" id="Phobius"/>
    </source>
</evidence>
<comment type="similarity">
    <text evidence="4">Belongs to the CDIP1/LITAF family.</text>
</comment>
<keyword evidence="8" id="KW-1133">Transmembrane helix</keyword>